<dbReference type="EMBL" id="JAHWGI010001441">
    <property type="protein sequence ID" value="KAK3932951.1"/>
    <property type="molecule type" value="Genomic_DNA"/>
</dbReference>
<evidence type="ECO:0000256" key="7">
    <source>
        <dbReference type="ARBA" id="ARBA00023242"/>
    </source>
</evidence>
<dbReference type="GO" id="GO:0016787">
    <property type="term" value="F:hydrolase activity"/>
    <property type="evidence" value="ECO:0007669"/>
    <property type="project" value="UniProtKB-KW"/>
</dbReference>
<gene>
    <name evidence="9" type="ORF">KUF71_016417</name>
</gene>
<reference evidence="9" key="1">
    <citation type="submission" date="2021-07" db="EMBL/GenBank/DDBJ databases">
        <authorList>
            <person name="Catto M.A."/>
            <person name="Jacobson A."/>
            <person name="Kennedy G."/>
            <person name="Labadie P."/>
            <person name="Hunt B.G."/>
            <person name="Srinivasan R."/>
        </authorList>
    </citation>
    <scope>NUCLEOTIDE SEQUENCE</scope>
    <source>
        <strain evidence="9">PL_HMW_Pooled</strain>
        <tissue evidence="9">Head</tissue>
    </source>
</reference>
<comment type="subcellular location">
    <subcellularLocation>
        <location evidence="2">Nucleus</location>
    </subcellularLocation>
</comment>
<evidence type="ECO:0000313" key="9">
    <source>
        <dbReference type="EMBL" id="KAK3932951.1"/>
    </source>
</evidence>
<dbReference type="Proteomes" id="UP001219518">
    <property type="component" value="Unassembled WGS sequence"/>
</dbReference>
<dbReference type="GO" id="GO:0005634">
    <property type="term" value="C:nucleus"/>
    <property type="evidence" value="ECO:0007669"/>
    <property type="project" value="UniProtKB-SubCell"/>
</dbReference>
<dbReference type="AlphaFoldDB" id="A0AAE1I4S6"/>
<feature type="non-terminal residue" evidence="9">
    <location>
        <position position="298"/>
    </location>
</feature>
<accession>A0AAE1I4S6</accession>
<evidence type="ECO:0000259" key="8">
    <source>
        <dbReference type="Pfam" id="PF13359"/>
    </source>
</evidence>
<comment type="similarity">
    <text evidence="3">Belongs to the HARBI1 family.</text>
</comment>
<comment type="cofactor">
    <cofactor evidence="1">
        <name>a divalent metal cation</name>
        <dbReference type="ChEBI" id="CHEBI:60240"/>
    </cofactor>
</comment>
<dbReference type="Pfam" id="PF13359">
    <property type="entry name" value="DDE_Tnp_4"/>
    <property type="match status" value="1"/>
</dbReference>
<evidence type="ECO:0000256" key="6">
    <source>
        <dbReference type="ARBA" id="ARBA00022801"/>
    </source>
</evidence>
<dbReference type="GO" id="GO:0004518">
    <property type="term" value="F:nuclease activity"/>
    <property type="evidence" value="ECO:0007669"/>
    <property type="project" value="UniProtKB-KW"/>
</dbReference>
<evidence type="ECO:0000256" key="1">
    <source>
        <dbReference type="ARBA" id="ARBA00001968"/>
    </source>
</evidence>
<keyword evidence="7" id="KW-0539">Nucleus</keyword>
<evidence type="ECO:0000313" key="10">
    <source>
        <dbReference type="Proteomes" id="UP001219518"/>
    </source>
</evidence>
<keyword evidence="6" id="KW-0378">Hydrolase</keyword>
<keyword evidence="4" id="KW-0540">Nuclease</keyword>
<dbReference type="PANTHER" id="PTHR22930:SF289">
    <property type="entry name" value="DDE TNP4 DOMAIN-CONTAINING PROTEIN-RELATED"/>
    <property type="match status" value="1"/>
</dbReference>
<sequence length="298" mass="33895">SRFINICFMGQILSAIGLYACGSYQRMLGRSADLNIGQATVCKFLKEVTDVFNTPQIVARYIHFPNTPAEREAEIERNDVLGLPRVLGLVDGTLVKIVPPKLSENREGYYCRKGYTALNALVVCNADLTIICINARYPGSCNDSFIFKNCGLREVMQTAYWSNHYWLLGDSGYAHEPWIQLPILNAEPGTPEDRYTKRHCQARNRVERCIGVMKNRWRCLLNDRTLHYSPQKAGEIVNACAVLHNFLKQHNVPDPEPVFVHEEDLFDNEEIPELPPAEQRVLAQQELGMIVNFVNQNP</sequence>
<keyword evidence="5" id="KW-0479">Metal-binding</keyword>
<evidence type="ECO:0000256" key="2">
    <source>
        <dbReference type="ARBA" id="ARBA00004123"/>
    </source>
</evidence>
<protein>
    <submittedName>
        <fullName evidence="9">Nuclease</fullName>
    </submittedName>
</protein>
<keyword evidence="10" id="KW-1185">Reference proteome</keyword>
<dbReference type="PANTHER" id="PTHR22930">
    <property type="match status" value="1"/>
</dbReference>
<reference evidence="9" key="2">
    <citation type="journal article" date="2023" name="BMC Genomics">
        <title>Pest status, molecular evolution, and epigenetic factors derived from the genome assembly of Frankliniella fusca, a thysanopteran phytovirus vector.</title>
        <authorList>
            <person name="Catto M.A."/>
            <person name="Labadie P.E."/>
            <person name="Jacobson A.L."/>
            <person name="Kennedy G.G."/>
            <person name="Srinivasan R."/>
            <person name="Hunt B.G."/>
        </authorList>
    </citation>
    <scope>NUCLEOTIDE SEQUENCE</scope>
    <source>
        <strain evidence="9">PL_HMW_Pooled</strain>
    </source>
</reference>
<evidence type="ECO:0000256" key="3">
    <source>
        <dbReference type="ARBA" id="ARBA00006958"/>
    </source>
</evidence>
<comment type="caution">
    <text evidence="9">The sequence shown here is derived from an EMBL/GenBank/DDBJ whole genome shotgun (WGS) entry which is preliminary data.</text>
</comment>
<feature type="domain" description="DDE Tnp4" evidence="8">
    <location>
        <begin position="90"/>
        <end position="245"/>
    </location>
</feature>
<organism evidence="9 10">
    <name type="scientific">Frankliniella fusca</name>
    <dbReference type="NCBI Taxonomy" id="407009"/>
    <lineage>
        <taxon>Eukaryota</taxon>
        <taxon>Metazoa</taxon>
        <taxon>Ecdysozoa</taxon>
        <taxon>Arthropoda</taxon>
        <taxon>Hexapoda</taxon>
        <taxon>Insecta</taxon>
        <taxon>Pterygota</taxon>
        <taxon>Neoptera</taxon>
        <taxon>Paraneoptera</taxon>
        <taxon>Thysanoptera</taxon>
        <taxon>Terebrantia</taxon>
        <taxon>Thripoidea</taxon>
        <taxon>Thripidae</taxon>
        <taxon>Frankliniella</taxon>
    </lineage>
</organism>
<dbReference type="GO" id="GO:0046872">
    <property type="term" value="F:metal ion binding"/>
    <property type="evidence" value="ECO:0007669"/>
    <property type="project" value="UniProtKB-KW"/>
</dbReference>
<dbReference type="InterPro" id="IPR045249">
    <property type="entry name" value="HARBI1-like"/>
</dbReference>
<dbReference type="InterPro" id="IPR027806">
    <property type="entry name" value="HARBI1_dom"/>
</dbReference>
<proteinExistence type="inferred from homology"/>
<name>A0AAE1I4S6_9NEOP</name>
<evidence type="ECO:0000256" key="5">
    <source>
        <dbReference type="ARBA" id="ARBA00022723"/>
    </source>
</evidence>
<evidence type="ECO:0000256" key="4">
    <source>
        <dbReference type="ARBA" id="ARBA00022722"/>
    </source>
</evidence>